<dbReference type="EMBL" id="JAIWYP010000008">
    <property type="protein sequence ID" value="KAH3785445.1"/>
    <property type="molecule type" value="Genomic_DNA"/>
</dbReference>
<accession>A0A9D4EWU7</accession>
<reference evidence="2" key="1">
    <citation type="journal article" date="2019" name="bioRxiv">
        <title>The Genome of the Zebra Mussel, Dreissena polymorpha: A Resource for Invasive Species Research.</title>
        <authorList>
            <person name="McCartney M.A."/>
            <person name="Auch B."/>
            <person name="Kono T."/>
            <person name="Mallez S."/>
            <person name="Zhang Y."/>
            <person name="Obille A."/>
            <person name="Becker A."/>
            <person name="Abrahante J.E."/>
            <person name="Garbe J."/>
            <person name="Badalamenti J.P."/>
            <person name="Herman A."/>
            <person name="Mangelson H."/>
            <person name="Liachko I."/>
            <person name="Sullivan S."/>
            <person name="Sone E.D."/>
            <person name="Koren S."/>
            <person name="Silverstein K.A.T."/>
            <person name="Beckman K.B."/>
            <person name="Gohl D.M."/>
        </authorList>
    </citation>
    <scope>NUCLEOTIDE SEQUENCE</scope>
    <source>
        <strain evidence="2">Duluth1</strain>
        <tissue evidence="2">Whole animal</tissue>
    </source>
</reference>
<name>A0A9D4EWU7_DREPO</name>
<keyword evidence="3" id="KW-1185">Reference proteome</keyword>
<organism evidence="2 3">
    <name type="scientific">Dreissena polymorpha</name>
    <name type="common">Zebra mussel</name>
    <name type="synonym">Mytilus polymorpha</name>
    <dbReference type="NCBI Taxonomy" id="45954"/>
    <lineage>
        <taxon>Eukaryota</taxon>
        <taxon>Metazoa</taxon>
        <taxon>Spiralia</taxon>
        <taxon>Lophotrochozoa</taxon>
        <taxon>Mollusca</taxon>
        <taxon>Bivalvia</taxon>
        <taxon>Autobranchia</taxon>
        <taxon>Heteroconchia</taxon>
        <taxon>Euheterodonta</taxon>
        <taxon>Imparidentia</taxon>
        <taxon>Neoheterodontei</taxon>
        <taxon>Myida</taxon>
        <taxon>Dreissenoidea</taxon>
        <taxon>Dreissenidae</taxon>
        <taxon>Dreissena</taxon>
    </lineage>
</organism>
<protein>
    <submittedName>
        <fullName evidence="2">Uncharacterized protein</fullName>
    </submittedName>
</protein>
<comment type="caution">
    <text evidence="2">The sequence shown here is derived from an EMBL/GenBank/DDBJ whole genome shotgun (WGS) entry which is preliminary data.</text>
</comment>
<proteinExistence type="predicted"/>
<sequence length="74" mass="7543">MGSELGYYPRPTAPSSKITLDNSPAEATTAVAPSTSELPVTSGLPVTSPPAGKTEAIVINPGASIISQEEKTKM</sequence>
<evidence type="ECO:0000313" key="2">
    <source>
        <dbReference type="EMBL" id="KAH3785445.1"/>
    </source>
</evidence>
<dbReference type="Proteomes" id="UP000828390">
    <property type="component" value="Unassembled WGS sequence"/>
</dbReference>
<evidence type="ECO:0000256" key="1">
    <source>
        <dbReference type="SAM" id="MobiDB-lite"/>
    </source>
</evidence>
<evidence type="ECO:0000313" key="3">
    <source>
        <dbReference type="Proteomes" id="UP000828390"/>
    </source>
</evidence>
<reference evidence="2" key="2">
    <citation type="submission" date="2020-11" db="EMBL/GenBank/DDBJ databases">
        <authorList>
            <person name="McCartney M.A."/>
            <person name="Auch B."/>
            <person name="Kono T."/>
            <person name="Mallez S."/>
            <person name="Becker A."/>
            <person name="Gohl D.M."/>
            <person name="Silverstein K.A.T."/>
            <person name="Koren S."/>
            <person name="Bechman K.B."/>
            <person name="Herman A."/>
            <person name="Abrahante J.E."/>
            <person name="Garbe J."/>
        </authorList>
    </citation>
    <scope>NUCLEOTIDE SEQUENCE</scope>
    <source>
        <strain evidence="2">Duluth1</strain>
        <tissue evidence="2">Whole animal</tissue>
    </source>
</reference>
<dbReference type="AlphaFoldDB" id="A0A9D4EWU7"/>
<feature type="region of interest" description="Disordered" evidence="1">
    <location>
        <begin position="1"/>
        <end position="53"/>
    </location>
</feature>
<gene>
    <name evidence="2" type="ORF">DPMN_163535</name>
</gene>
<feature type="compositionally biased region" description="Polar residues" evidence="1">
    <location>
        <begin position="13"/>
        <end position="39"/>
    </location>
</feature>